<reference evidence="2" key="1">
    <citation type="submission" date="2022-10" db="EMBL/GenBank/DDBJ databases">
        <authorList>
            <person name="Yu W.X."/>
        </authorList>
    </citation>
    <scope>NUCLEOTIDE SEQUENCE</scope>
    <source>
        <strain evidence="2">D04</strain>
    </source>
</reference>
<accession>A0AAE3MGP8</accession>
<evidence type="ECO:0000313" key="2">
    <source>
        <dbReference type="EMBL" id="MCW3807165.1"/>
    </source>
</evidence>
<dbReference type="EMBL" id="JAPDPI010000039">
    <property type="protein sequence ID" value="MCW3807165.1"/>
    <property type="molecule type" value="Genomic_DNA"/>
</dbReference>
<proteinExistence type="predicted"/>
<dbReference type="InterPro" id="IPR007712">
    <property type="entry name" value="RelE/ParE_toxin"/>
</dbReference>
<dbReference type="InterPro" id="IPR035093">
    <property type="entry name" value="RelE/ParE_toxin_dom_sf"/>
</dbReference>
<keyword evidence="3" id="KW-1185">Reference proteome</keyword>
<keyword evidence="1" id="KW-1277">Toxin-antitoxin system</keyword>
<protein>
    <submittedName>
        <fullName evidence="2">Type II toxin-antitoxin system RelE/ParE family toxin</fullName>
    </submittedName>
</protein>
<dbReference type="RefSeq" id="WP_301201301.1">
    <property type="nucleotide sequence ID" value="NZ_JAPDPI010000039.1"/>
</dbReference>
<comment type="caution">
    <text evidence="2">The sequence shown here is derived from an EMBL/GenBank/DDBJ whole genome shotgun (WGS) entry which is preliminary data.</text>
</comment>
<gene>
    <name evidence="2" type="ORF">OM074_16130</name>
</gene>
<name>A0AAE3MGP8_9BACT</name>
<evidence type="ECO:0000256" key="1">
    <source>
        <dbReference type="ARBA" id="ARBA00022649"/>
    </source>
</evidence>
<dbReference type="Proteomes" id="UP001207408">
    <property type="component" value="Unassembled WGS sequence"/>
</dbReference>
<dbReference type="AlphaFoldDB" id="A0AAE3MGP8"/>
<evidence type="ECO:0000313" key="3">
    <source>
        <dbReference type="Proteomes" id="UP001207408"/>
    </source>
</evidence>
<organism evidence="2 3">
    <name type="scientific">Plebeiibacterium marinum</name>
    <dbReference type="NCBI Taxonomy" id="2992111"/>
    <lineage>
        <taxon>Bacteria</taxon>
        <taxon>Pseudomonadati</taxon>
        <taxon>Bacteroidota</taxon>
        <taxon>Bacteroidia</taxon>
        <taxon>Marinilabiliales</taxon>
        <taxon>Marinilabiliaceae</taxon>
        <taxon>Plebeiibacterium</taxon>
    </lineage>
</organism>
<dbReference type="Gene3D" id="3.30.2310.20">
    <property type="entry name" value="RelE-like"/>
    <property type="match status" value="1"/>
</dbReference>
<dbReference type="Pfam" id="PF05016">
    <property type="entry name" value="ParE_toxin"/>
    <property type="match status" value="1"/>
</dbReference>
<sequence length="96" mass="11305">MDLLIKPLAEKDATEATLWYNTAREGLGDEFLLALEAKINAIQRNPEQFQIVYKNIRRAFTDRFPYGIFFIVEDEVIYVLSILHTSRNPKAWMKRK</sequence>